<dbReference type="RefSeq" id="WP_106586831.1">
    <property type="nucleotide sequence ID" value="NZ_PYGA01000037.1"/>
</dbReference>
<organism evidence="1 2">
    <name type="scientific">Murinocardiopsis flavida</name>
    <dbReference type="NCBI Taxonomy" id="645275"/>
    <lineage>
        <taxon>Bacteria</taxon>
        <taxon>Bacillati</taxon>
        <taxon>Actinomycetota</taxon>
        <taxon>Actinomycetes</taxon>
        <taxon>Streptosporangiales</taxon>
        <taxon>Nocardiopsidaceae</taxon>
        <taxon>Murinocardiopsis</taxon>
    </lineage>
</organism>
<dbReference type="EMBL" id="PYGA01000037">
    <property type="protein sequence ID" value="PSK85957.1"/>
    <property type="molecule type" value="Genomic_DNA"/>
</dbReference>
<evidence type="ECO:0000313" key="1">
    <source>
        <dbReference type="EMBL" id="PSK85957.1"/>
    </source>
</evidence>
<accession>A0A2P8CLX1</accession>
<dbReference type="OrthoDB" id="3436694at2"/>
<evidence type="ECO:0000313" key="2">
    <source>
        <dbReference type="Proteomes" id="UP000240542"/>
    </source>
</evidence>
<dbReference type="AlphaFoldDB" id="A0A2P8CLX1"/>
<dbReference type="Proteomes" id="UP000240542">
    <property type="component" value="Unassembled WGS sequence"/>
</dbReference>
<sequence>MLDLTPDEAHRLRLMADDIVTGTQDRAYWLGGARDTSIAILCQVADWLGDACDRRRADAGQPTAPERHRLPCVRPAKHTGRHMDALGQCWETYANVIPMPLRKPRLR</sequence>
<gene>
    <name evidence="1" type="ORF">CLV63_13716</name>
</gene>
<comment type="caution">
    <text evidence="1">The sequence shown here is derived from an EMBL/GenBank/DDBJ whole genome shotgun (WGS) entry which is preliminary data.</text>
</comment>
<keyword evidence="2" id="KW-1185">Reference proteome</keyword>
<reference evidence="1 2" key="1">
    <citation type="submission" date="2018-03" db="EMBL/GenBank/DDBJ databases">
        <title>Genomic Encyclopedia of Archaeal and Bacterial Type Strains, Phase II (KMG-II): from individual species to whole genera.</title>
        <authorList>
            <person name="Goeker M."/>
        </authorList>
    </citation>
    <scope>NUCLEOTIDE SEQUENCE [LARGE SCALE GENOMIC DNA]</scope>
    <source>
        <strain evidence="1 2">DSM 45312</strain>
    </source>
</reference>
<proteinExistence type="predicted"/>
<name>A0A2P8CLX1_9ACTN</name>
<protein>
    <submittedName>
        <fullName evidence="1">Uncharacterized protein</fullName>
    </submittedName>
</protein>